<evidence type="ECO:0000313" key="2">
    <source>
        <dbReference type="Proteomes" id="UP001239111"/>
    </source>
</evidence>
<proteinExistence type="predicted"/>
<name>A0ACC2NI33_9HYME</name>
<dbReference type="Proteomes" id="UP001239111">
    <property type="component" value="Chromosome 3"/>
</dbReference>
<keyword evidence="2" id="KW-1185">Reference proteome</keyword>
<organism evidence="1 2">
    <name type="scientific">Eretmocerus hayati</name>
    <dbReference type="NCBI Taxonomy" id="131215"/>
    <lineage>
        <taxon>Eukaryota</taxon>
        <taxon>Metazoa</taxon>
        <taxon>Ecdysozoa</taxon>
        <taxon>Arthropoda</taxon>
        <taxon>Hexapoda</taxon>
        <taxon>Insecta</taxon>
        <taxon>Pterygota</taxon>
        <taxon>Neoptera</taxon>
        <taxon>Endopterygota</taxon>
        <taxon>Hymenoptera</taxon>
        <taxon>Apocrita</taxon>
        <taxon>Proctotrupomorpha</taxon>
        <taxon>Chalcidoidea</taxon>
        <taxon>Aphelinidae</taxon>
        <taxon>Aphelininae</taxon>
        <taxon>Eretmocerus</taxon>
    </lineage>
</organism>
<accession>A0ACC2NI33</accession>
<gene>
    <name evidence="1" type="ORF">QAD02_002079</name>
</gene>
<comment type="caution">
    <text evidence="1">The sequence shown here is derived from an EMBL/GenBank/DDBJ whole genome shotgun (WGS) entry which is preliminary data.</text>
</comment>
<reference evidence="1" key="1">
    <citation type="submission" date="2023-04" db="EMBL/GenBank/DDBJ databases">
        <title>A chromosome-level genome assembly of the parasitoid wasp Eretmocerus hayati.</title>
        <authorList>
            <person name="Zhong Y."/>
            <person name="Liu S."/>
            <person name="Liu Y."/>
        </authorList>
    </citation>
    <scope>NUCLEOTIDE SEQUENCE</scope>
    <source>
        <strain evidence="1">ZJU_SS_LIU_2023</strain>
    </source>
</reference>
<dbReference type="EMBL" id="CM056743">
    <property type="protein sequence ID" value="KAJ8670820.1"/>
    <property type="molecule type" value="Genomic_DNA"/>
</dbReference>
<protein>
    <submittedName>
        <fullName evidence="1">Uncharacterized protein</fullName>
    </submittedName>
</protein>
<sequence length="112" mass="11841">MICLDLPWGRCPPTHSESTPPPSRLVSTTMRKFKKARASSTSLNIAKLDYVIIPLTPLSCRGRTGTVPQEPDPTSCSGLLRHGSSALPQGPVGAAGSDSLGGYNQVLPGQLW</sequence>
<evidence type="ECO:0000313" key="1">
    <source>
        <dbReference type="EMBL" id="KAJ8670820.1"/>
    </source>
</evidence>